<proteinExistence type="predicted"/>
<accession>A0A0F9N9W1</accession>
<reference evidence="1" key="1">
    <citation type="journal article" date="2015" name="Nature">
        <title>Complex archaea that bridge the gap between prokaryotes and eukaryotes.</title>
        <authorList>
            <person name="Spang A."/>
            <person name="Saw J.H."/>
            <person name="Jorgensen S.L."/>
            <person name="Zaremba-Niedzwiedzka K."/>
            <person name="Martijn J."/>
            <person name="Lind A.E."/>
            <person name="van Eijk R."/>
            <person name="Schleper C."/>
            <person name="Guy L."/>
            <person name="Ettema T.J."/>
        </authorList>
    </citation>
    <scope>NUCLEOTIDE SEQUENCE</scope>
</reference>
<name>A0A0F9N9W1_9ZZZZ</name>
<comment type="caution">
    <text evidence="1">The sequence shown here is derived from an EMBL/GenBank/DDBJ whole genome shotgun (WGS) entry which is preliminary data.</text>
</comment>
<dbReference type="AlphaFoldDB" id="A0A0F9N9W1"/>
<dbReference type="EMBL" id="LAZR01007396">
    <property type="protein sequence ID" value="KKM85520.1"/>
    <property type="molecule type" value="Genomic_DNA"/>
</dbReference>
<gene>
    <name evidence="1" type="ORF">LCGC14_1288270</name>
</gene>
<protein>
    <submittedName>
        <fullName evidence="1">Uncharacterized protein</fullName>
    </submittedName>
</protein>
<organism evidence="1">
    <name type="scientific">marine sediment metagenome</name>
    <dbReference type="NCBI Taxonomy" id="412755"/>
    <lineage>
        <taxon>unclassified sequences</taxon>
        <taxon>metagenomes</taxon>
        <taxon>ecological metagenomes</taxon>
    </lineage>
</organism>
<sequence>MGLVLILVYLIRVSMGASKASSALQWYYKGI</sequence>
<evidence type="ECO:0000313" key="1">
    <source>
        <dbReference type="EMBL" id="KKM85520.1"/>
    </source>
</evidence>